<name>A0A0F9D6U9_9ZZZZ</name>
<sequence length="264" mass="29597">EWARVNDLDSHAPRILETPPISADIWADLPLIERDWQQMTGRSSPQLLKQTGGTATEASFAERASNLIDADMQDGINDWLSMAGQKMLQRIQATLTIDMWIKMRGFSDKEFTKYLERTYGIPQEATKFFPGLKDAFKDRFGEDKPLRVTREDLQFQSVVSVIPGSARPRNLDTERHSFLTFVSQILGPFPQIALSPILLERIMGMFEINDARLVEELHVLGQKMVEINARQAGRNQGDQAGAGGDGQGQILQNLLAAATQGRQQ</sequence>
<dbReference type="AlphaFoldDB" id="A0A0F9D6U9"/>
<dbReference type="EMBL" id="LAZR01040821">
    <property type="protein sequence ID" value="KKL13531.1"/>
    <property type="molecule type" value="Genomic_DNA"/>
</dbReference>
<accession>A0A0F9D6U9</accession>
<reference evidence="1" key="1">
    <citation type="journal article" date="2015" name="Nature">
        <title>Complex archaea that bridge the gap between prokaryotes and eukaryotes.</title>
        <authorList>
            <person name="Spang A."/>
            <person name="Saw J.H."/>
            <person name="Jorgensen S.L."/>
            <person name="Zaremba-Niedzwiedzka K."/>
            <person name="Martijn J."/>
            <person name="Lind A.E."/>
            <person name="van Eijk R."/>
            <person name="Schleper C."/>
            <person name="Guy L."/>
            <person name="Ettema T.J."/>
        </authorList>
    </citation>
    <scope>NUCLEOTIDE SEQUENCE</scope>
</reference>
<protein>
    <submittedName>
        <fullName evidence="1">Uncharacterized protein</fullName>
    </submittedName>
</protein>
<organism evidence="1">
    <name type="scientific">marine sediment metagenome</name>
    <dbReference type="NCBI Taxonomy" id="412755"/>
    <lineage>
        <taxon>unclassified sequences</taxon>
        <taxon>metagenomes</taxon>
        <taxon>ecological metagenomes</taxon>
    </lineage>
</organism>
<comment type="caution">
    <text evidence="1">The sequence shown here is derived from an EMBL/GenBank/DDBJ whole genome shotgun (WGS) entry which is preliminary data.</text>
</comment>
<feature type="non-terminal residue" evidence="1">
    <location>
        <position position="1"/>
    </location>
</feature>
<evidence type="ECO:0000313" key="1">
    <source>
        <dbReference type="EMBL" id="KKL13531.1"/>
    </source>
</evidence>
<gene>
    <name evidence="1" type="ORF">LCGC14_2524800</name>
</gene>
<proteinExistence type="predicted"/>